<feature type="transmembrane region" description="Helical" evidence="1">
    <location>
        <begin position="136"/>
        <end position="158"/>
    </location>
</feature>
<gene>
    <name evidence="2" type="ORF">BpHYR1_037023</name>
</gene>
<proteinExistence type="predicted"/>
<evidence type="ECO:0008006" key="4">
    <source>
        <dbReference type="Google" id="ProtNLM"/>
    </source>
</evidence>
<dbReference type="EMBL" id="REGN01001111">
    <property type="protein sequence ID" value="RNA36927.1"/>
    <property type="molecule type" value="Genomic_DNA"/>
</dbReference>
<keyword evidence="1" id="KW-1133">Transmembrane helix</keyword>
<dbReference type="Proteomes" id="UP000276133">
    <property type="component" value="Unassembled WGS sequence"/>
</dbReference>
<evidence type="ECO:0000256" key="1">
    <source>
        <dbReference type="SAM" id="Phobius"/>
    </source>
</evidence>
<accession>A0A3M7SMS5</accession>
<sequence>MNNDKSRLYIFNLLSLIKRKLFEFLSEPQRFHRSRHLKSFHRTHLHSLHHQIHQSFDFRITNPLKSLKAFSFDLFLFGLYLFKFLIDIQSFDIYDFSLLREVWIIKTISHIFQKYVQFVLKHNNQIVPRLTVYYEFFSLSVSITSCIICSSNGSLYILRINKITLNNYFNQSLFILIFDYFTILKCKS</sequence>
<keyword evidence="1" id="KW-0472">Membrane</keyword>
<comment type="caution">
    <text evidence="2">The sequence shown here is derived from an EMBL/GenBank/DDBJ whole genome shotgun (WGS) entry which is preliminary data.</text>
</comment>
<keyword evidence="3" id="KW-1185">Reference proteome</keyword>
<name>A0A3M7SMS5_BRAPC</name>
<reference evidence="2 3" key="1">
    <citation type="journal article" date="2018" name="Sci. Rep.">
        <title>Genomic signatures of local adaptation to the degree of environmental predictability in rotifers.</title>
        <authorList>
            <person name="Franch-Gras L."/>
            <person name="Hahn C."/>
            <person name="Garcia-Roger E.M."/>
            <person name="Carmona M.J."/>
            <person name="Serra M."/>
            <person name="Gomez A."/>
        </authorList>
    </citation>
    <scope>NUCLEOTIDE SEQUENCE [LARGE SCALE GENOMIC DNA]</scope>
    <source>
        <strain evidence="2">HYR1</strain>
    </source>
</reference>
<feature type="transmembrane region" description="Helical" evidence="1">
    <location>
        <begin position="69"/>
        <end position="86"/>
    </location>
</feature>
<dbReference type="AlphaFoldDB" id="A0A3M7SMS5"/>
<keyword evidence="1" id="KW-0812">Transmembrane</keyword>
<protein>
    <recommendedName>
        <fullName evidence="4">Transmembrane protein</fullName>
    </recommendedName>
</protein>
<evidence type="ECO:0000313" key="2">
    <source>
        <dbReference type="EMBL" id="RNA36927.1"/>
    </source>
</evidence>
<evidence type="ECO:0000313" key="3">
    <source>
        <dbReference type="Proteomes" id="UP000276133"/>
    </source>
</evidence>
<organism evidence="2 3">
    <name type="scientific">Brachionus plicatilis</name>
    <name type="common">Marine rotifer</name>
    <name type="synonym">Brachionus muelleri</name>
    <dbReference type="NCBI Taxonomy" id="10195"/>
    <lineage>
        <taxon>Eukaryota</taxon>
        <taxon>Metazoa</taxon>
        <taxon>Spiralia</taxon>
        <taxon>Gnathifera</taxon>
        <taxon>Rotifera</taxon>
        <taxon>Eurotatoria</taxon>
        <taxon>Monogononta</taxon>
        <taxon>Pseudotrocha</taxon>
        <taxon>Ploima</taxon>
        <taxon>Brachionidae</taxon>
        <taxon>Brachionus</taxon>
    </lineage>
</organism>